<keyword evidence="2" id="KW-1185">Reference proteome</keyword>
<dbReference type="EMBL" id="JBGNUJ010000012">
    <property type="protein sequence ID" value="KAL3953324.1"/>
    <property type="molecule type" value="Genomic_DNA"/>
</dbReference>
<organism evidence="1 2">
    <name type="scientific">Purpureocillium lilacinum</name>
    <name type="common">Paecilomyces lilacinus</name>
    <dbReference type="NCBI Taxonomy" id="33203"/>
    <lineage>
        <taxon>Eukaryota</taxon>
        <taxon>Fungi</taxon>
        <taxon>Dikarya</taxon>
        <taxon>Ascomycota</taxon>
        <taxon>Pezizomycotina</taxon>
        <taxon>Sordariomycetes</taxon>
        <taxon>Hypocreomycetidae</taxon>
        <taxon>Hypocreales</taxon>
        <taxon>Ophiocordycipitaceae</taxon>
        <taxon>Purpureocillium</taxon>
    </lineage>
</organism>
<accession>A0ACC4DCK0</accession>
<gene>
    <name evidence="1" type="ORF">ACCO45_013267</name>
</gene>
<dbReference type="Proteomes" id="UP001638806">
    <property type="component" value="Unassembled WGS sequence"/>
</dbReference>
<reference evidence="1" key="1">
    <citation type="submission" date="2024-12" db="EMBL/GenBank/DDBJ databases">
        <title>Comparative genomics and development of molecular markers within Purpureocillium lilacinum and among Purpureocillium species.</title>
        <authorList>
            <person name="Yeh Z.-Y."/>
            <person name="Ni N.-T."/>
            <person name="Lo P.-H."/>
            <person name="Mushyakhwo K."/>
            <person name="Lin C.-F."/>
            <person name="Nai Y.-S."/>
        </authorList>
    </citation>
    <scope>NUCLEOTIDE SEQUENCE</scope>
    <source>
        <strain evidence="1">NCHU-NPUST-175</strain>
    </source>
</reference>
<sequence>MFWRFGGYANISTIDTILDKPEFTLEELLDESDLIQELKQHNSKLIEYLREDKILEKLLDSRLSRAPATFPREDTKGKPRLLPFARPRASSRATDVTETDEEEQERRRNRYALVACEVLSSDTWSIYESLMENRDLIRNFWTFLSRDAPLDPLQASYFTKVNESLFEKKTEEMMDLFRGLPNVVSDLLRHVECPMIMDLLLKIIALDRSEGGQGIVEWLYARDIIPTLLSCLDPKHSWLVQTAAGDFIKAIITISANASQNEQQCIGPNELTRQLVSKPCVEQLVGYMLGGGNPLTVGVGIVIEVIRKNNSDYDPDVGAESNAAPSSRDPIYLGTLLRHFADNVPNFMSLIMDGPSRKQGLASTFGEKLEPLGFDRFKTCELMAELLHCSNMGLLNEVGSEQLIEARDAERQRLRIEGKLGPQREEEHSTDDLTMRMPHTSTDEGRRLEVTNADEDGFEEVEPSKEMSEDTSHEFVKAEVDMAAPPAVSFLEKDEDDFVDEPLSSPRLTVAADKMTEQQFEDPDLVVAPLSPAKNKPAETAQQSATEPPPEQADVSAGKAADEATKPEVSLNVPSSLEPERSGPTRPIKLDRWRVVASSGRPPAPLFSASSSASAPGKATAEQAPAATTDASFESSKAEANEASAAKDDSTAAPEAQQNEETGPVEPFVEHRVVPAILSFFFSYPWNNFLHNVVYDIVQQVFNGPMDRGYNPTLAVSLFEAADITVAIISGQQASDESQAKTKTRMGYMGHLTLIAEEVVKFTERHPPELLSEMVLDKVMSQDWINYVEGALAETRERDNAILGGVRPEVALGHRGSLGNNGMGGVGLSGLGGASGGASNALAEAGLNGGIELNEGSGNGIGPFAISAGTLMSGFPAAAATKRTRRGWRRRGRQFRVSGLHGSAEQLGRLDGTSVHPPPPPPPPPPLNIPPSRARLQLAARLAMHQKNNQAAQPSSGTLHHDDDDDDDNMDPFRDGEDEIDDDLEGDGHRDSGRGSWWRDVVRSKFKADDDSDADDDDEEFGDFAMAEEDKGDDEGAPKVLLRPLAVHPAKESSRGLSGLWPFGSRSDKDKSKQDGGREDSKGEVTVPASREKTDEDQSAVEVKEAANRMSIEEPDDDEDEVVRGEESTSGASK</sequence>
<evidence type="ECO:0000313" key="2">
    <source>
        <dbReference type="Proteomes" id="UP001638806"/>
    </source>
</evidence>
<name>A0ACC4DCK0_PURLI</name>
<proteinExistence type="predicted"/>
<comment type="caution">
    <text evidence="1">The sequence shown here is derived from an EMBL/GenBank/DDBJ whole genome shotgun (WGS) entry which is preliminary data.</text>
</comment>
<protein>
    <submittedName>
        <fullName evidence="1">Uncharacterized protein</fullName>
    </submittedName>
</protein>
<evidence type="ECO:0000313" key="1">
    <source>
        <dbReference type="EMBL" id="KAL3953324.1"/>
    </source>
</evidence>